<gene>
    <name evidence="1" type="ORF">SAMN04488529_101352</name>
</gene>
<accession>A0A1H0M7B2</accession>
<reference evidence="1 2" key="1">
    <citation type="submission" date="2016-10" db="EMBL/GenBank/DDBJ databases">
        <authorList>
            <person name="de Groot N.N."/>
        </authorList>
    </citation>
    <scope>NUCLEOTIDE SEQUENCE [LARGE SCALE GENOMIC DNA]</scope>
    <source>
        <strain evidence="1 2">DSM 12272</strain>
    </source>
</reference>
<dbReference type="Proteomes" id="UP000198597">
    <property type="component" value="Unassembled WGS sequence"/>
</dbReference>
<dbReference type="EMBL" id="FNJM01000001">
    <property type="protein sequence ID" value="SDO76392.1"/>
    <property type="molecule type" value="Genomic_DNA"/>
</dbReference>
<proteinExistence type="predicted"/>
<dbReference type="STRING" id="94869.SAMN04488529_101352"/>
<evidence type="ECO:0000313" key="1">
    <source>
        <dbReference type="EMBL" id="SDO76392.1"/>
    </source>
</evidence>
<dbReference type="AlphaFoldDB" id="A0A1H0M7B2"/>
<evidence type="ECO:0000313" key="2">
    <source>
        <dbReference type="Proteomes" id="UP000198597"/>
    </source>
</evidence>
<keyword evidence="2" id="KW-1185">Reference proteome</keyword>
<dbReference type="OrthoDB" id="1918216at2"/>
<protein>
    <submittedName>
        <fullName evidence="1">Uncharacterized protein</fullName>
    </submittedName>
</protein>
<dbReference type="RefSeq" id="WP_089965179.1">
    <property type="nucleotide sequence ID" value="NZ_FNJM01000001.1"/>
</dbReference>
<name>A0A1H0M7B2_9CLOT</name>
<organism evidence="1 2">
    <name type="scientific">Clostridium gasigenes</name>
    <dbReference type="NCBI Taxonomy" id="94869"/>
    <lineage>
        <taxon>Bacteria</taxon>
        <taxon>Bacillati</taxon>
        <taxon>Bacillota</taxon>
        <taxon>Clostridia</taxon>
        <taxon>Eubacteriales</taxon>
        <taxon>Clostridiaceae</taxon>
        <taxon>Clostridium</taxon>
    </lineage>
</organism>
<sequence length="89" mass="10412">MNIICKECNKEFEPKQDMLKEKYLGAMITETYFECPNCNKKYLVCINTPKARKLMLDIKNYITLGENIKADKLRKILKIEMDKSNGKST</sequence>